<feature type="compositionally biased region" description="Polar residues" evidence="1">
    <location>
        <begin position="7"/>
        <end position="18"/>
    </location>
</feature>
<sequence length="52" mass="5804">MRAISGTKGSSGFGSHSSEQMDRRTLEMVSAGDHCDLRMSRQMLPLLLMFGW</sequence>
<dbReference type="AlphaFoldDB" id="A0A0E9XAZ7"/>
<protein>
    <submittedName>
        <fullName evidence="2">Uncharacterized protein</fullName>
    </submittedName>
</protein>
<evidence type="ECO:0000256" key="1">
    <source>
        <dbReference type="SAM" id="MobiDB-lite"/>
    </source>
</evidence>
<reference evidence="2" key="1">
    <citation type="submission" date="2014-11" db="EMBL/GenBank/DDBJ databases">
        <authorList>
            <person name="Amaro Gonzalez C."/>
        </authorList>
    </citation>
    <scope>NUCLEOTIDE SEQUENCE</scope>
</reference>
<name>A0A0E9XAZ7_ANGAN</name>
<proteinExistence type="predicted"/>
<organism evidence="2">
    <name type="scientific">Anguilla anguilla</name>
    <name type="common">European freshwater eel</name>
    <name type="synonym">Muraena anguilla</name>
    <dbReference type="NCBI Taxonomy" id="7936"/>
    <lineage>
        <taxon>Eukaryota</taxon>
        <taxon>Metazoa</taxon>
        <taxon>Chordata</taxon>
        <taxon>Craniata</taxon>
        <taxon>Vertebrata</taxon>
        <taxon>Euteleostomi</taxon>
        <taxon>Actinopterygii</taxon>
        <taxon>Neopterygii</taxon>
        <taxon>Teleostei</taxon>
        <taxon>Anguilliformes</taxon>
        <taxon>Anguillidae</taxon>
        <taxon>Anguilla</taxon>
    </lineage>
</organism>
<dbReference type="EMBL" id="GBXM01008946">
    <property type="protein sequence ID" value="JAH99631.1"/>
    <property type="molecule type" value="Transcribed_RNA"/>
</dbReference>
<feature type="region of interest" description="Disordered" evidence="1">
    <location>
        <begin position="1"/>
        <end position="24"/>
    </location>
</feature>
<evidence type="ECO:0000313" key="2">
    <source>
        <dbReference type="EMBL" id="JAH99631.1"/>
    </source>
</evidence>
<reference evidence="2" key="2">
    <citation type="journal article" date="2015" name="Fish Shellfish Immunol.">
        <title>Early steps in the European eel (Anguilla anguilla)-Vibrio vulnificus interaction in the gills: Role of the RtxA13 toxin.</title>
        <authorList>
            <person name="Callol A."/>
            <person name="Pajuelo D."/>
            <person name="Ebbesson L."/>
            <person name="Teles M."/>
            <person name="MacKenzie S."/>
            <person name="Amaro C."/>
        </authorList>
    </citation>
    <scope>NUCLEOTIDE SEQUENCE</scope>
</reference>
<accession>A0A0E9XAZ7</accession>